<feature type="region of interest" description="Disordered" evidence="1">
    <location>
        <begin position="14"/>
        <end position="35"/>
    </location>
</feature>
<reference evidence="2" key="1">
    <citation type="submission" date="2021-02" db="EMBL/GenBank/DDBJ databases">
        <title>Genome sequence Cadophora malorum strain M34.</title>
        <authorList>
            <person name="Stefanovic E."/>
            <person name="Vu D."/>
            <person name="Scully C."/>
            <person name="Dijksterhuis J."/>
            <person name="Roader J."/>
            <person name="Houbraken J."/>
        </authorList>
    </citation>
    <scope>NUCLEOTIDE SEQUENCE</scope>
    <source>
        <strain evidence="2">M34</strain>
    </source>
</reference>
<accession>A0A8H8BW21</accession>
<evidence type="ECO:0000313" key="3">
    <source>
        <dbReference type="Proteomes" id="UP000664132"/>
    </source>
</evidence>
<keyword evidence="3" id="KW-1185">Reference proteome</keyword>
<dbReference type="Gene3D" id="3.30.710.10">
    <property type="entry name" value="Potassium Channel Kv1.1, Chain A"/>
    <property type="match status" value="1"/>
</dbReference>
<dbReference type="OrthoDB" id="194443at2759"/>
<feature type="compositionally biased region" description="Low complexity" evidence="1">
    <location>
        <begin position="21"/>
        <end position="35"/>
    </location>
</feature>
<organism evidence="2 3">
    <name type="scientific">Cadophora malorum</name>
    <dbReference type="NCBI Taxonomy" id="108018"/>
    <lineage>
        <taxon>Eukaryota</taxon>
        <taxon>Fungi</taxon>
        <taxon>Dikarya</taxon>
        <taxon>Ascomycota</taxon>
        <taxon>Pezizomycotina</taxon>
        <taxon>Leotiomycetes</taxon>
        <taxon>Helotiales</taxon>
        <taxon>Ploettnerulaceae</taxon>
        <taxon>Cadophora</taxon>
    </lineage>
</organism>
<evidence type="ECO:0000313" key="2">
    <source>
        <dbReference type="EMBL" id="KAG4426215.1"/>
    </source>
</evidence>
<gene>
    <name evidence="2" type="ORF">IFR04_000681</name>
</gene>
<protein>
    <recommendedName>
        <fullName evidence="4">BTB domain-containing protein</fullName>
    </recommendedName>
</protein>
<dbReference type="AlphaFoldDB" id="A0A8H8BW21"/>
<dbReference type="Proteomes" id="UP000664132">
    <property type="component" value="Unassembled WGS sequence"/>
</dbReference>
<name>A0A8H8BW21_9HELO</name>
<sequence>MASPIAAPETALVRNAAGSDANTTQTTPATPAAKDTTTTPALTLYRDALTTVTVIMKCGETKKEYVVYREFACYYSPMLDAAFNGLFIEGKSNTMTIDDFPFPEAFGFLQCWMCTTKIEHPLNNPLTITSYCIAWILADRLLIPRMQNQVVAKICTQLLPLAIMPDVKMVYENTSPDSKLRKLVAYLCAFEREPKLWATRDGDGDIPMQFLVDVATEYKRECERVARWNVKYRALPARKIAAQQYMVPEIAS</sequence>
<evidence type="ECO:0000256" key="1">
    <source>
        <dbReference type="SAM" id="MobiDB-lite"/>
    </source>
</evidence>
<proteinExistence type="predicted"/>
<dbReference type="EMBL" id="JAFJYH010000004">
    <property type="protein sequence ID" value="KAG4426215.1"/>
    <property type="molecule type" value="Genomic_DNA"/>
</dbReference>
<dbReference type="InterPro" id="IPR011333">
    <property type="entry name" value="SKP1/BTB/POZ_sf"/>
</dbReference>
<comment type="caution">
    <text evidence="2">The sequence shown here is derived from an EMBL/GenBank/DDBJ whole genome shotgun (WGS) entry which is preliminary data.</text>
</comment>
<evidence type="ECO:0008006" key="4">
    <source>
        <dbReference type="Google" id="ProtNLM"/>
    </source>
</evidence>